<keyword evidence="1" id="KW-0472">Membrane</keyword>
<organism evidence="2 3">
    <name type="scientific">Tumebacillus flagellatus</name>
    <dbReference type="NCBI Taxonomy" id="1157490"/>
    <lineage>
        <taxon>Bacteria</taxon>
        <taxon>Bacillati</taxon>
        <taxon>Bacillota</taxon>
        <taxon>Bacilli</taxon>
        <taxon>Bacillales</taxon>
        <taxon>Alicyclobacillaceae</taxon>
        <taxon>Tumebacillus</taxon>
    </lineage>
</organism>
<evidence type="ECO:0000313" key="2">
    <source>
        <dbReference type="EMBL" id="KEO83626.1"/>
    </source>
</evidence>
<dbReference type="OrthoDB" id="2381851at2"/>
<proteinExistence type="predicted"/>
<keyword evidence="3" id="KW-1185">Reference proteome</keyword>
<accession>A0A074LND5</accession>
<keyword evidence="1" id="KW-0812">Transmembrane</keyword>
<reference evidence="2" key="2">
    <citation type="submission" date="2014-04" db="EMBL/GenBank/DDBJ databases">
        <authorList>
            <person name="Wang Q.-Y."/>
            <person name="Xie N.-Z."/>
            <person name="Qin Y."/>
            <person name="Shen N.-K."/>
            <person name="Zhu J."/>
            <person name="Mi H.-Z."/>
            <person name="Huang R.-B."/>
        </authorList>
    </citation>
    <scope>NUCLEOTIDE SEQUENCE</scope>
    <source>
        <strain evidence="2">GST4</strain>
    </source>
</reference>
<protein>
    <submittedName>
        <fullName evidence="2">Uncharacterized protein</fullName>
    </submittedName>
</protein>
<gene>
    <name evidence="2" type="ORF">EL26_09455</name>
</gene>
<dbReference type="RefSeq" id="WP_038087078.1">
    <property type="nucleotide sequence ID" value="NZ_JMIR01000010.1"/>
</dbReference>
<dbReference type="EMBL" id="JMIR01000010">
    <property type="protein sequence ID" value="KEO83626.1"/>
    <property type="molecule type" value="Genomic_DNA"/>
</dbReference>
<name>A0A074LND5_9BACL</name>
<comment type="caution">
    <text evidence="2">The sequence shown here is derived from an EMBL/GenBank/DDBJ whole genome shotgun (WGS) entry which is preliminary data.</text>
</comment>
<sequence>MRIVYETPWLDTGYWLLIVGTPLLLFIGYFLAKILFRDREYDVPENVVVMPQDYKWRNYTNDYRVIMEISRAVVQVQSFPPVTYQQIYMHLVSEEAHRVAQNIGTFHVYREQDIRAYLDEVDAIRQSQFRG</sequence>
<reference evidence="2" key="1">
    <citation type="journal article" date="2013" name="Int. J. Syst. Evol. Microbiol.">
        <title>Tumebacillus flagellatus sp. nov., an alpha-amylase/pullulanase-producing bacterium isolated from cassava wastewater.</title>
        <authorList>
            <person name="Wang Q."/>
            <person name="Xie N."/>
            <person name="Qin Y."/>
            <person name="Shen N."/>
            <person name="Zhu J."/>
            <person name="Mi H."/>
            <person name="Huang R."/>
        </authorList>
    </citation>
    <scope>NUCLEOTIDE SEQUENCE [LARGE SCALE GENOMIC DNA]</scope>
    <source>
        <strain evidence="2">GST4</strain>
    </source>
</reference>
<evidence type="ECO:0000256" key="1">
    <source>
        <dbReference type="SAM" id="Phobius"/>
    </source>
</evidence>
<feature type="transmembrane region" description="Helical" evidence="1">
    <location>
        <begin position="12"/>
        <end position="32"/>
    </location>
</feature>
<keyword evidence="1" id="KW-1133">Transmembrane helix</keyword>
<evidence type="ECO:0000313" key="3">
    <source>
        <dbReference type="Proteomes" id="UP000027931"/>
    </source>
</evidence>
<dbReference type="Proteomes" id="UP000027931">
    <property type="component" value="Unassembled WGS sequence"/>
</dbReference>
<dbReference type="AlphaFoldDB" id="A0A074LND5"/>